<evidence type="ECO:0000259" key="11">
    <source>
        <dbReference type="Pfam" id="PF01299"/>
    </source>
</evidence>
<feature type="disulfide bond" evidence="8">
    <location>
        <begin position="173"/>
        <end position="210"/>
    </location>
</feature>
<protein>
    <submittedName>
        <fullName evidence="12">Putative lysosome-associated membrane glycoprotein 1-like</fullName>
    </submittedName>
</protein>
<gene>
    <name evidence="12" type="ORF">SMAX5B_017868</name>
</gene>
<keyword evidence="13" id="KW-1185">Reference proteome</keyword>
<organism evidence="12 13">
    <name type="scientific">Scophthalmus maximus</name>
    <name type="common">Turbot</name>
    <name type="synonym">Psetta maxima</name>
    <dbReference type="NCBI Taxonomy" id="52904"/>
    <lineage>
        <taxon>Eukaryota</taxon>
        <taxon>Metazoa</taxon>
        <taxon>Chordata</taxon>
        <taxon>Craniata</taxon>
        <taxon>Vertebrata</taxon>
        <taxon>Euteleostomi</taxon>
        <taxon>Actinopterygii</taxon>
        <taxon>Neopterygii</taxon>
        <taxon>Teleostei</taxon>
        <taxon>Neoteleostei</taxon>
        <taxon>Acanthomorphata</taxon>
        <taxon>Carangaria</taxon>
        <taxon>Pleuronectiformes</taxon>
        <taxon>Pleuronectoidei</taxon>
        <taxon>Scophthalmidae</taxon>
        <taxon>Scophthalmus</taxon>
    </lineage>
</organism>
<dbReference type="PROSITE" id="PS51407">
    <property type="entry name" value="LAMP_3"/>
    <property type="match status" value="1"/>
</dbReference>
<dbReference type="PANTHER" id="PTHR11506">
    <property type="entry name" value="LYSOSOME-ASSOCIATED MEMBRANE GLYCOPROTEIN"/>
    <property type="match status" value="1"/>
</dbReference>
<feature type="chain" id="PRO_5016048313" evidence="10">
    <location>
        <begin position="25"/>
        <end position="252"/>
    </location>
</feature>
<comment type="similarity">
    <text evidence="8">Belongs to the LAMP family.</text>
</comment>
<dbReference type="OrthoDB" id="9428839at2759"/>
<evidence type="ECO:0000256" key="8">
    <source>
        <dbReference type="PROSITE-ProRule" id="PRU00740"/>
    </source>
</evidence>
<evidence type="ECO:0000256" key="6">
    <source>
        <dbReference type="ARBA" id="ARBA00023136"/>
    </source>
</evidence>
<keyword evidence="7" id="KW-0325">Glycoprotein</keyword>
<dbReference type="GO" id="GO:0072594">
    <property type="term" value="P:establishment of protein localization to organelle"/>
    <property type="evidence" value="ECO:0007669"/>
    <property type="project" value="TreeGrafter"/>
</dbReference>
<dbReference type="Gene3D" id="2.40.160.110">
    <property type="match status" value="1"/>
</dbReference>
<dbReference type="STRING" id="52904.ENSSMAP00000032075"/>
<dbReference type="PRINTS" id="PR00336">
    <property type="entry name" value="LYSASSOCTDMP"/>
</dbReference>
<dbReference type="GO" id="GO:0031902">
    <property type="term" value="C:late endosome membrane"/>
    <property type="evidence" value="ECO:0007669"/>
    <property type="project" value="TreeGrafter"/>
</dbReference>
<evidence type="ECO:0000313" key="12">
    <source>
        <dbReference type="EMBL" id="AWP10593.1"/>
    </source>
</evidence>
<evidence type="ECO:0000313" key="13">
    <source>
        <dbReference type="Proteomes" id="UP000246464"/>
    </source>
</evidence>
<dbReference type="PANTHER" id="PTHR11506:SF30">
    <property type="entry name" value="LYSOSOME-ASSOCIATED MEMBRANE GLYCOPROTEIN 3"/>
    <property type="match status" value="1"/>
</dbReference>
<evidence type="ECO:0000256" key="1">
    <source>
        <dbReference type="ARBA" id="ARBA00004530"/>
    </source>
</evidence>
<keyword evidence="8" id="KW-1015">Disulfide bond</keyword>
<evidence type="ECO:0000256" key="10">
    <source>
        <dbReference type="SAM" id="SignalP"/>
    </source>
</evidence>
<evidence type="ECO:0000256" key="3">
    <source>
        <dbReference type="ARBA" id="ARBA00022729"/>
    </source>
</evidence>
<feature type="signal peptide" evidence="10">
    <location>
        <begin position="1"/>
        <end position="24"/>
    </location>
</feature>
<sequence length="252" mass="27719">MALRALAGGWCLVLLAATIPGVHPQGNDSSVQPATDSGAQIYRPVLQPSEATPPTGTYTLKSLAGTTCIKATMGVEFVVNEKRKTWYFNLDPSRVKSSGYCGKEAAVLSLTLPDNGASLQLTFRKEKKIFYITKLTAHLFPLPVCQKCANKSYSGLLDNDKLFQTANGHSFTCKSENLLLMSSELSVKLVPLKMQAFTLPNGHFGKELECWADFNKRVIPIVIGATVVCLILIAVLTYLFIKDRRRQGYERI</sequence>
<feature type="transmembrane region" description="Helical" evidence="9">
    <location>
        <begin position="218"/>
        <end position="241"/>
    </location>
</feature>
<dbReference type="GO" id="GO:0005765">
    <property type="term" value="C:lysosomal membrane"/>
    <property type="evidence" value="ECO:0007669"/>
    <property type="project" value="UniProtKB-SubCell"/>
</dbReference>
<keyword evidence="5 9" id="KW-1133">Transmembrane helix</keyword>
<reference evidence="12 13" key="1">
    <citation type="submission" date="2017-12" db="EMBL/GenBank/DDBJ databases">
        <title>Integrating genomic resources of turbot (Scophthalmus maximus) in depth evaluation of genetic and physical mapping variation across individuals.</title>
        <authorList>
            <person name="Martinez P."/>
        </authorList>
    </citation>
    <scope>NUCLEOTIDE SEQUENCE [LARGE SCALE GENOMIC DNA]</scope>
</reference>
<proteinExistence type="inferred from homology"/>
<evidence type="ECO:0000256" key="5">
    <source>
        <dbReference type="ARBA" id="ARBA00022989"/>
    </source>
</evidence>
<name>A0A2U9C3D8_SCOMX</name>
<keyword evidence="2 8" id="KW-0812">Transmembrane</keyword>
<evidence type="ECO:0000256" key="9">
    <source>
        <dbReference type="SAM" id="Phobius"/>
    </source>
</evidence>
<evidence type="ECO:0000256" key="4">
    <source>
        <dbReference type="ARBA" id="ARBA00022753"/>
    </source>
</evidence>
<dbReference type="EMBL" id="CP026254">
    <property type="protein sequence ID" value="AWP10593.1"/>
    <property type="molecule type" value="Genomic_DNA"/>
</dbReference>
<evidence type="ECO:0000256" key="2">
    <source>
        <dbReference type="ARBA" id="ARBA00022692"/>
    </source>
</evidence>
<dbReference type="Pfam" id="PF01299">
    <property type="entry name" value="Lamp2-like_luminal"/>
    <property type="match status" value="1"/>
</dbReference>
<dbReference type="InterPro" id="IPR002000">
    <property type="entry name" value="Lysosome-assoc_membr_glycop"/>
</dbReference>
<keyword evidence="8" id="KW-0458">Lysosome</keyword>
<comment type="subcellular location">
    <subcellularLocation>
        <location evidence="1">Endosome membrane</location>
        <topology evidence="1">Single-pass type I membrane protein</topology>
    </subcellularLocation>
    <subcellularLocation>
        <location evidence="8">Lysosome membrane</location>
        <topology evidence="8">Single-pass type I membrane protein</topology>
    </subcellularLocation>
</comment>
<keyword evidence="4" id="KW-0967">Endosome</keyword>
<dbReference type="Proteomes" id="UP000246464">
    <property type="component" value="Chromosome 12"/>
</dbReference>
<dbReference type="GO" id="GO:0005886">
    <property type="term" value="C:plasma membrane"/>
    <property type="evidence" value="ECO:0007669"/>
    <property type="project" value="TreeGrafter"/>
</dbReference>
<evidence type="ECO:0000256" key="7">
    <source>
        <dbReference type="ARBA" id="ARBA00023180"/>
    </source>
</evidence>
<dbReference type="AlphaFoldDB" id="A0A2U9C3D8"/>
<dbReference type="InterPro" id="IPR048528">
    <property type="entry name" value="Lamp2-like_luminal"/>
</dbReference>
<keyword evidence="6 8" id="KW-0472">Membrane</keyword>
<dbReference type="OMA" id="GPEVECW"/>
<feature type="domain" description="Lysosome-associated membrane glycoprotein 2-like luminal" evidence="11">
    <location>
        <begin position="54"/>
        <end position="199"/>
    </location>
</feature>
<comment type="caution">
    <text evidence="8">Lacks conserved residue(s) required for the propagation of feature annotation.</text>
</comment>
<accession>A0A2U9C3D8</accession>
<keyword evidence="3 10" id="KW-0732">Signal</keyword>